<evidence type="ECO:0000313" key="2">
    <source>
        <dbReference type="Proteomes" id="UP000282892"/>
    </source>
</evidence>
<sequence>MEFHLLENGVDSLELSLYFYGKYQDRHCEIANTEKEFDKNSYLKLTIMCLQNSVEILTKKVLSDVNELLIYSDISSKSGLLNYIQPVKNNTQPLHNLLIKEDAEVKTIDYLESILRLSTIFREMKEEYINSLKKIGFLRNKLIHFGISRPIDYHDIIGTINRTFEFILLFFVKDKMLVDKKEIENEIKYVLQRGDDIEEQLWILSMRDPFNKLVQIFEEACEKVNSTFEEQKLTLEILDSKEMAILYKNISNETETIIWSRNFPVMGCTVLLDFYNMDYLHPDIIALIDYNEPESFYICKEPYDIDYMYDYEKFWKQEPKIIFNKQLNLDTIDWFLQKYMRDKLK</sequence>
<protein>
    <submittedName>
        <fullName evidence="1">Uncharacterized protein</fullName>
    </submittedName>
</protein>
<accession>A0A3T0HZI7</accession>
<dbReference type="RefSeq" id="WP_127487310.1">
    <property type="nucleotide sequence ID" value="NZ_CP022572.1"/>
</dbReference>
<dbReference type="AlphaFoldDB" id="A0A3T0HZI7"/>
<reference evidence="1 2" key="1">
    <citation type="submission" date="2017-07" db="EMBL/GenBank/DDBJ databases">
        <title>The complete genome sequence of Bacillus mesonae strain H20-5, an efficient strain improving plant abiotic stress resistance.</title>
        <authorList>
            <person name="Kim S.Y."/>
            <person name="Song H."/>
            <person name="Sang M.K."/>
            <person name="Weon H.-Y."/>
            <person name="Song J."/>
        </authorList>
    </citation>
    <scope>NUCLEOTIDE SEQUENCE [LARGE SCALE GENOMIC DNA]</scope>
    <source>
        <strain evidence="1 2">H20-5</strain>
    </source>
</reference>
<dbReference type="EMBL" id="CP022572">
    <property type="protein sequence ID" value="AZU62565.1"/>
    <property type="molecule type" value="Genomic_DNA"/>
</dbReference>
<evidence type="ECO:0000313" key="1">
    <source>
        <dbReference type="EMBL" id="AZU62565.1"/>
    </source>
</evidence>
<dbReference type="Proteomes" id="UP000282892">
    <property type="component" value="Chromosome"/>
</dbReference>
<gene>
    <name evidence="1" type="ORF">CHR53_15525</name>
</gene>
<dbReference type="KEGG" id="nmk:CHR53_15525"/>
<proteinExistence type="predicted"/>
<dbReference type="OrthoDB" id="2855553at2"/>
<name>A0A3T0HZI7_9BACI</name>
<keyword evidence="2" id="KW-1185">Reference proteome</keyword>
<organism evidence="1 2">
    <name type="scientific">Neobacillus mesonae</name>
    <dbReference type="NCBI Taxonomy" id="1193713"/>
    <lineage>
        <taxon>Bacteria</taxon>
        <taxon>Bacillati</taxon>
        <taxon>Bacillota</taxon>
        <taxon>Bacilli</taxon>
        <taxon>Bacillales</taxon>
        <taxon>Bacillaceae</taxon>
        <taxon>Neobacillus</taxon>
    </lineage>
</organism>